<sequence length="245" mass="26625">AAAAFGRMAHGRAAFRTGGPGSAAPLGHADDLQRAGDRGARAPRPGLHAQAVHGGRPGAPPDLRRGEDRADTRRRALRQDARAGPGRPLGLVRVRGRHRSADRRGAGGPRRDARHRGVLGRGEHQRPQGAGRPRLRHQRLVPRPRHDRAGVPDHRRRGQPVARPRPHRGFPGRRRRPRDAVLARGRGACRPPRGGRHPGRRGPGGPGGHRPHHPPREGGARHVQAQRLQHRRAAGGPLEGRRDPL</sequence>
<dbReference type="EMBL" id="CADCTG010000184">
    <property type="protein sequence ID" value="CAA9256901.1"/>
    <property type="molecule type" value="Genomic_DNA"/>
</dbReference>
<feature type="region of interest" description="Disordered" evidence="1">
    <location>
        <begin position="1"/>
        <end position="245"/>
    </location>
</feature>
<accession>A0A6J4IP03</accession>
<keyword evidence="2" id="KW-0808">Transferase</keyword>
<dbReference type="GO" id="GO:0016740">
    <property type="term" value="F:transferase activity"/>
    <property type="evidence" value="ECO:0007669"/>
    <property type="project" value="UniProtKB-KW"/>
</dbReference>
<name>A0A6J4IP03_9PROT</name>
<feature type="compositionally biased region" description="Low complexity" evidence="1">
    <location>
        <begin position="180"/>
        <end position="192"/>
    </location>
</feature>
<feature type="non-terminal residue" evidence="2">
    <location>
        <position position="245"/>
    </location>
</feature>
<feature type="non-terminal residue" evidence="2">
    <location>
        <position position="1"/>
    </location>
</feature>
<evidence type="ECO:0000256" key="1">
    <source>
        <dbReference type="SAM" id="MobiDB-lite"/>
    </source>
</evidence>
<feature type="compositionally biased region" description="Basic and acidic residues" evidence="1">
    <location>
        <begin position="102"/>
        <end position="111"/>
    </location>
</feature>
<feature type="compositionally biased region" description="Low complexity" evidence="1">
    <location>
        <begin position="84"/>
        <end position="93"/>
    </location>
</feature>
<feature type="compositionally biased region" description="Basic and acidic residues" evidence="1">
    <location>
        <begin position="28"/>
        <end position="40"/>
    </location>
</feature>
<feature type="compositionally biased region" description="Basic and acidic residues" evidence="1">
    <location>
        <begin position="62"/>
        <end position="81"/>
    </location>
</feature>
<evidence type="ECO:0000313" key="2">
    <source>
        <dbReference type="EMBL" id="CAA9256901.1"/>
    </source>
</evidence>
<reference evidence="2" key="1">
    <citation type="submission" date="2020-02" db="EMBL/GenBank/DDBJ databases">
        <authorList>
            <person name="Meier V. D."/>
        </authorList>
    </citation>
    <scope>NUCLEOTIDE SEQUENCE</scope>
    <source>
        <strain evidence="2">AVDCRST_MAG08</strain>
    </source>
</reference>
<feature type="compositionally biased region" description="Basic residues" evidence="1">
    <location>
        <begin position="154"/>
        <end position="177"/>
    </location>
</feature>
<organism evidence="2">
    <name type="scientific">uncultured Acetobacteraceae bacterium</name>
    <dbReference type="NCBI Taxonomy" id="169975"/>
    <lineage>
        <taxon>Bacteria</taxon>
        <taxon>Pseudomonadati</taxon>
        <taxon>Pseudomonadota</taxon>
        <taxon>Alphaproteobacteria</taxon>
        <taxon>Acetobacterales</taxon>
        <taxon>Acetobacteraceae</taxon>
        <taxon>environmental samples</taxon>
    </lineage>
</organism>
<feature type="compositionally biased region" description="Basic residues" evidence="1">
    <location>
        <begin position="133"/>
        <end position="146"/>
    </location>
</feature>
<proteinExistence type="predicted"/>
<dbReference type="AlphaFoldDB" id="A0A6J4IP03"/>
<protein>
    <submittedName>
        <fullName evidence="2">Acyl transferase</fullName>
    </submittedName>
</protein>
<gene>
    <name evidence="2" type="ORF">AVDCRST_MAG08-2508</name>
</gene>